<dbReference type="PANTHER" id="PTHR22648">
    <property type="entry name" value="TRANSCRIPTION TERMINATION FACTOR NUSA"/>
    <property type="match status" value="1"/>
</dbReference>
<reference evidence="10" key="1">
    <citation type="journal article" date="2015" name="MBio">
        <title>Genome-Resolved Metagenomic Analysis Reveals Roles for Candidate Phyla and Other Microbial Community Members in Biogeochemical Transformations in Oil Reservoirs.</title>
        <authorList>
            <person name="Hu P."/>
            <person name="Tom L."/>
            <person name="Singh A."/>
            <person name="Thomas B.C."/>
            <person name="Baker B.J."/>
            <person name="Piceno Y.M."/>
            <person name="Andersen G.L."/>
            <person name="Banfield J.F."/>
        </authorList>
    </citation>
    <scope>NUCLEOTIDE SEQUENCE [LARGE SCALE GENOMIC DNA]</scope>
</reference>
<dbReference type="Gene3D" id="3.30.300.20">
    <property type="match status" value="2"/>
</dbReference>
<keyword evidence="4 7" id="KW-0694">RNA-binding</keyword>
<keyword evidence="1 7" id="KW-0806">Transcription termination</keyword>
<keyword evidence="2 7" id="KW-0963">Cytoplasm</keyword>
<dbReference type="GO" id="GO:0031564">
    <property type="term" value="P:transcription antitermination"/>
    <property type="evidence" value="ECO:0007669"/>
    <property type="project" value="UniProtKB-UniRule"/>
</dbReference>
<evidence type="ECO:0000256" key="2">
    <source>
        <dbReference type="ARBA" id="ARBA00022490"/>
    </source>
</evidence>
<dbReference type="NCBIfam" id="TIGR01953">
    <property type="entry name" value="NusA"/>
    <property type="match status" value="1"/>
</dbReference>
<dbReference type="AlphaFoldDB" id="A0A101I2Y4"/>
<dbReference type="Pfam" id="PF08529">
    <property type="entry name" value="NusA_N"/>
    <property type="match status" value="1"/>
</dbReference>
<dbReference type="InterPro" id="IPR010995">
    <property type="entry name" value="DNA_repair_Rad51/TF_NusA_a-hlx"/>
</dbReference>
<dbReference type="InterPro" id="IPR036555">
    <property type="entry name" value="NusA_N_sf"/>
</dbReference>
<dbReference type="Proteomes" id="UP000053467">
    <property type="component" value="Unassembled WGS sequence"/>
</dbReference>
<proteinExistence type="inferred from homology"/>
<name>A0A101I2Y4_UNCT6</name>
<evidence type="ECO:0000256" key="6">
    <source>
        <dbReference type="ARBA" id="ARBA00023163"/>
    </source>
</evidence>
<feature type="domain" description="S1 motif" evidence="8">
    <location>
        <begin position="152"/>
        <end position="221"/>
    </location>
</feature>
<evidence type="ECO:0000313" key="9">
    <source>
        <dbReference type="EMBL" id="KUK88026.1"/>
    </source>
</evidence>
<dbReference type="PATRIC" id="fig|1635277.3.peg.32"/>
<comment type="similarity">
    <text evidence="7">Belongs to the NusA family.</text>
</comment>
<keyword evidence="6 7" id="KW-0804">Transcription</keyword>
<dbReference type="InterPro" id="IPR013735">
    <property type="entry name" value="TF_NusA_N"/>
</dbReference>
<protein>
    <recommendedName>
        <fullName evidence="7">Transcription termination/antitermination protein NusA</fullName>
    </recommendedName>
</protein>
<sequence>MKEKIGGKVNKEREREIIDAIKEISAVKNIDKSKLLKIVEESLKYAVQKHYGEDGEYKVTINEATGEIKITRALTIVETVEEPNIEISLEEVYELVPDELKEKIAYGDKFYEELDVEEVGRSAINKMKQLINQKVLMEERESLFSEFSAKVGSLVNGHIKKIDRARGYVYINLARLDAKMSFDEAIPDEIKNFRQGKLLKAVIIEVKKNSNKDPEIFLSRKSDEFLKKLLEFEVPEIEEGTVIIKGIAREPGKRAKISVISLDDKIDPVGACVGVKGSRIHTIIRELNNEHIDIIQWSSDPTLYTQRAISPGTIIRAFKNEEMKTMKLVVKDDTKEKAIGKDGVNIKLASKLTGWNLQVISESEFRQEVGKDLEINPIYELKNITENQKENLVKSGYKSVEEIVQKGIEELENIQGFGRKTAEKIMKSAQEYLKERELDNG</sequence>
<dbReference type="SUPFAM" id="SSF50249">
    <property type="entry name" value="Nucleic acid-binding proteins"/>
    <property type="match status" value="1"/>
</dbReference>
<dbReference type="InterPro" id="IPR012340">
    <property type="entry name" value="NA-bd_OB-fold"/>
</dbReference>
<evidence type="ECO:0000256" key="7">
    <source>
        <dbReference type="HAMAP-Rule" id="MF_00945"/>
    </source>
</evidence>
<dbReference type="SUPFAM" id="SSF69705">
    <property type="entry name" value="Transcription factor NusA, N-terminal domain"/>
    <property type="match status" value="1"/>
</dbReference>
<dbReference type="Gene3D" id="2.40.50.140">
    <property type="entry name" value="Nucleic acid-binding proteins"/>
    <property type="match status" value="1"/>
</dbReference>
<comment type="subcellular location">
    <subcellularLocation>
        <location evidence="7">Cytoplasm</location>
    </subcellularLocation>
</comment>
<dbReference type="CDD" id="cd02134">
    <property type="entry name" value="KH-II_NusA_rpt1"/>
    <property type="match status" value="1"/>
</dbReference>
<dbReference type="GO" id="GO:0003700">
    <property type="term" value="F:DNA-binding transcription factor activity"/>
    <property type="evidence" value="ECO:0007669"/>
    <property type="project" value="InterPro"/>
</dbReference>
<comment type="function">
    <text evidence="7">Participates in both transcription termination and antitermination.</text>
</comment>
<dbReference type="SMART" id="SM00316">
    <property type="entry name" value="S1"/>
    <property type="match status" value="1"/>
</dbReference>
<dbReference type="SUPFAM" id="SSF54814">
    <property type="entry name" value="Prokaryotic type KH domain (KH-domain type II)"/>
    <property type="match status" value="2"/>
</dbReference>
<dbReference type="InterPro" id="IPR058582">
    <property type="entry name" value="KH_NusA_2nd"/>
</dbReference>
<comment type="caution">
    <text evidence="9">The sequence shown here is derived from an EMBL/GenBank/DDBJ whole genome shotgun (WGS) entry which is preliminary data.</text>
</comment>
<dbReference type="EMBL" id="LGGX01000001">
    <property type="protein sequence ID" value="KUK88026.1"/>
    <property type="molecule type" value="Genomic_DNA"/>
</dbReference>
<dbReference type="Gene3D" id="1.10.150.20">
    <property type="entry name" value="5' to 3' exonuclease, C-terminal subdomain"/>
    <property type="match status" value="1"/>
</dbReference>
<comment type="subunit">
    <text evidence="7">Monomer. Binds directly to the core enzyme of the DNA-dependent RNA polymerase and to nascent RNA.</text>
</comment>
<dbReference type="InterPro" id="IPR015946">
    <property type="entry name" value="KH_dom-like_a/b"/>
</dbReference>
<dbReference type="InterPro" id="IPR030842">
    <property type="entry name" value="TF_NusA_bacterial"/>
</dbReference>
<dbReference type="Pfam" id="PF13184">
    <property type="entry name" value="KH_NusA_1st"/>
    <property type="match status" value="1"/>
</dbReference>
<dbReference type="GO" id="GO:0006353">
    <property type="term" value="P:DNA-templated transcription termination"/>
    <property type="evidence" value="ECO:0007669"/>
    <property type="project" value="UniProtKB-UniRule"/>
</dbReference>
<dbReference type="InterPro" id="IPR010213">
    <property type="entry name" value="TF_NusA"/>
</dbReference>
<dbReference type="Gene3D" id="3.30.1480.10">
    <property type="entry name" value="NusA, N-terminal domain"/>
    <property type="match status" value="1"/>
</dbReference>
<dbReference type="SMART" id="SM00278">
    <property type="entry name" value="HhH1"/>
    <property type="match status" value="2"/>
</dbReference>
<accession>A0A101I2Y4</accession>
<dbReference type="InterPro" id="IPR003583">
    <property type="entry name" value="Hlx-hairpin-Hlx_DNA-bd_motif"/>
</dbReference>
<dbReference type="GO" id="GO:0006281">
    <property type="term" value="P:DNA repair"/>
    <property type="evidence" value="ECO:0007669"/>
    <property type="project" value="InterPro"/>
</dbReference>
<dbReference type="GO" id="GO:0000166">
    <property type="term" value="F:nucleotide binding"/>
    <property type="evidence" value="ECO:0007669"/>
    <property type="project" value="InterPro"/>
</dbReference>
<dbReference type="InterPro" id="IPR003029">
    <property type="entry name" value="S1_domain"/>
</dbReference>
<evidence type="ECO:0000256" key="5">
    <source>
        <dbReference type="ARBA" id="ARBA00023015"/>
    </source>
</evidence>
<dbReference type="SUPFAM" id="SSF47794">
    <property type="entry name" value="Rad51 N-terminal domain-like"/>
    <property type="match status" value="1"/>
</dbReference>
<dbReference type="Pfam" id="PF26594">
    <property type="entry name" value="KH_NusA_2nd"/>
    <property type="match status" value="1"/>
</dbReference>
<dbReference type="InterPro" id="IPR025249">
    <property type="entry name" value="TF_NusA_KH_1st"/>
</dbReference>
<dbReference type="GO" id="GO:0003723">
    <property type="term" value="F:RNA binding"/>
    <property type="evidence" value="ECO:0007669"/>
    <property type="project" value="UniProtKB-UniRule"/>
</dbReference>
<dbReference type="Pfam" id="PF14520">
    <property type="entry name" value="HHH_5"/>
    <property type="match status" value="1"/>
</dbReference>
<evidence type="ECO:0000256" key="3">
    <source>
        <dbReference type="ARBA" id="ARBA00022814"/>
    </source>
</evidence>
<evidence type="ECO:0000256" key="1">
    <source>
        <dbReference type="ARBA" id="ARBA00022472"/>
    </source>
</evidence>
<dbReference type="PROSITE" id="PS50126">
    <property type="entry name" value="S1"/>
    <property type="match status" value="1"/>
</dbReference>
<evidence type="ECO:0000313" key="10">
    <source>
        <dbReference type="Proteomes" id="UP000053467"/>
    </source>
</evidence>
<dbReference type="GO" id="GO:0003677">
    <property type="term" value="F:DNA binding"/>
    <property type="evidence" value="ECO:0007669"/>
    <property type="project" value="InterPro"/>
</dbReference>
<dbReference type="GO" id="GO:0005829">
    <property type="term" value="C:cytosol"/>
    <property type="evidence" value="ECO:0007669"/>
    <property type="project" value="TreeGrafter"/>
</dbReference>
<dbReference type="InterPro" id="IPR009019">
    <property type="entry name" value="KH_sf_prok-type"/>
</dbReference>
<dbReference type="HAMAP" id="MF_00945_B">
    <property type="entry name" value="NusA_B"/>
    <property type="match status" value="1"/>
</dbReference>
<keyword evidence="5 7" id="KW-0805">Transcription regulation</keyword>
<dbReference type="PROSITE" id="PS50084">
    <property type="entry name" value="KH_TYPE_1"/>
    <property type="match status" value="1"/>
</dbReference>
<evidence type="ECO:0000256" key="4">
    <source>
        <dbReference type="ARBA" id="ARBA00022884"/>
    </source>
</evidence>
<dbReference type="PANTHER" id="PTHR22648:SF0">
    <property type="entry name" value="TRANSCRIPTION TERMINATION_ANTITERMINATION PROTEIN NUSA"/>
    <property type="match status" value="1"/>
</dbReference>
<gene>
    <name evidence="7" type="primary">nusA</name>
    <name evidence="9" type="ORF">XE03_0032</name>
</gene>
<organism evidence="9 10">
    <name type="scientific">candidate division TA06 bacterium 34_109</name>
    <dbReference type="NCBI Taxonomy" id="1635277"/>
    <lineage>
        <taxon>Bacteria</taxon>
        <taxon>Bacteria division TA06</taxon>
    </lineage>
</organism>
<keyword evidence="3 7" id="KW-0889">Transcription antitermination</keyword>
<evidence type="ECO:0000259" key="8">
    <source>
        <dbReference type="PROSITE" id="PS50126"/>
    </source>
</evidence>
<dbReference type="FunFam" id="3.30.300.20:FF:000002">
    <property type="entry name" value="Transcription termination/antitermination protein NusA"/>
    <property type="match status" value="1"/>
</dbReference>